<protein>
    <submittedName>
        <fullName evidence="1">HPr kinase</fullName>
    </submittedName>
</protein>
<dbReference type="Proteomes" id="UP000005868">
    <property type="component" value="Chromosome"/>
</dbReference>
<keyword evidence="2" id="KW-1185">Reference proteome</keyword>
<evidence type="ECO:0000313" key="2">
    <source>
        <dbReference type="Proteomes" id="UP000005868"/>
    </source>
</evidence>
<name>G7V7U3_THELD</name>
<keyword evidence="1" id="KW-0418">Kinase</keyword>
<dbReference type="Gene3D" id="3.40.1390.20">
    <property type="entry name" value="HprK N-terminal domain-like"/>
    <property type="match status" value="1"/>
</dbReference>
<gene>
    <name evidence="1" type="ordered locus">Tlie_1625</name>
</gene>
<dbReference type="AlphaFoldDB" id="G7V7U3"/>
<reference evidence="2" key="1">
    <citation type="submission" date="2011-10" db="EMBL/GenBank/DDBJ databases">
        <title>The complete genome of chromosome of Thermovirga lienii DSM 17291.</title>
        <authorList>
            <consortium name="US DOE Joint Genome Institute (JGI-PGF)"/>
            <person name="Lucas S."/>
            <person name="Copeland A."/>
            <person name="Lapidus A."/>
            <person name="Glavina del Rio T."/>
            <person name="Dalin E."/>
            <person name="Tice H."/>
            <person name="Bruce D."/>
            <person name="Goodwin L."/>
            <person name="Pitluck S."/>
            <person name="Peters L."/>
            <person name="Mikhailova N."/>
            <person name="Saunders E."/>
            <person name="Kyrpides N."/>
            <person name="Mavromatis K."/>
            <person name="Ivanova N."/>
            <person name="Last F.I."/>
            <person name="Brettin T."/>
            <person name="Detter J.C."/>
            <person name="Han C."/>
            <person name="Larimer F."/>
            <person name="Land M."/>
            <person name="Hauser L."/>
            <person name="Markowitz V."/>
            <person name="Cheng J.-F."/>
            <person name="Hugenholtz P."/>
            <person name="Woyke T."/>
            <person name="Wu D."/>
            <person name="Spring S."/>
            <person name="Schroeder M."/>
            <person name="Brambilla E.-M."/>
            <person name="Klenk H.-P."/>
            <person name="Eisen J.A."/>
        </authorList>
    </citation>
    <scope>NUCLEOTIDE SEQUENCE [LARGE SCALE GENOMIC DNA]</scope>
    <source>
        <strain evidence="2">ATCC BAA-1197 / DSM 17291 / Cas60314</strain>
    </source>
</reference>
<dbReference type="KEGG" id="tli:Tlie_1625"/>
<dbReference type="HOGENOM" id="CLU_140224_1_0_0"/>
<proteinExistence type="predicted"/>
<dbReference type="SUPFAM" id="SSF75138">
    <property type="entry name" value="HprK N-terminal domain-like"/>
    <property type="match status" value="1"/>
</dbReference>
<keyword evidence="1" id="KW-0808">Transferase</keyword>
<sequence>MKISEICKNLGLKVHVELQEDKEVKGAAVGDLLSFVMGSAPSGCLWVTIQNHLNVAAVAVLKEIPLVILASGKEPTPELLEKCKSENIALASTDMDSFTICGKLYAMGIRNE</sequence>
<dbReference type="EMBL" id="CP003096">
    <property type="protein sequence ID" value="AER67347.1"/>
    <property type="molecule type" value="Genomic_DNA"/>
</dbReference>
<organism evidence="1 2">
    <name type="scientific">Thermovirga lienii (strain ATCC BAA-1197 / DSM 17291 / Cas60314)</name>
    <dbReference type="NCBI Taxonomy" id="580340"/>
    <lineage>
        <taxon>Bacteria</taxon>
        <taxon>Thermotogati</taxon>
        <taxon>Synergistota</taxon>
        <taxon>Synergistia</taxon>
        <taxon>Synergistales</taxon>
        <taxon>Thermovirgaceae</taxon>
        <taxon>Thermovirga</taxon>
    </lineage>
</organism>
<dbReference type="GO" id="GO:0016301">
    <property type="term" value="F:kinase activity"/>
    <property type="evidence" value="ECO:0007669"/>
    <property type="project" value="UniProtKB-KW"/>
</dbReference>
<accession>G7V7U3</accession>
<dbReference type="InterPro" id="IPR028979">
    <property type="entry name" value="Ser_kin/Pase_Hpr-like_N_sf"/>
</dbReference>
<dbReference type="STRING" id="580340.Tlie_1625"/>
<dbReference type="OrthoDB" id="9800356at2"/>
<dbReference type="eggNOG" id="COG4109">
    <property type="taxonomic scope" value="Bacteria"/>
</dbReference>
<evidence type="ECO:0000313" key="1">
    <source>
        <dbReference type="EMBL" id="AER67347.1"/>
    </source>
</evidence>
<reference evidence="1 2" key="2">
    <citation type="journal article" date="2012" name="Stand. Genomic Sci.">
        <title>Genome sequence of the moderately thermophilic, amino-acid-degrading and sulfur-reducing bacterium Thermovirga lienii type strain (Cas60314(T)).</title>
        <authorList>
            <person name="Goker M."/>
            <person name="Saunders E."/>
            <person name="Lapidus A."/>
            <person name="Nolan M."/>
            <person name="Lucas S."/>
            <person name="Hammon N."/>
            <person name="Deshpande S."/>
            <person name="Cheng J.F."/>
            <person name="Han C."/>
            <person name="Tapia R."/>
            <person name="Goodwin L.A."/>
            <person name="Pitluck S."/>
            <person name="Liolios K."/>
            <person name="Mavromatis K."/>
            <person name="Pagani I."/>
            <person name="Ivanova N."/>
            <person name="Mikhailova N."/>
            <person name="Pati A."/>
            <person name="Chen A."/>
            <person name="Palaniappan K."/>
            <person name="Land M."/>
            <person name="Chang Y.J."/>
            <person name="Jeffries C.D."/>
            <person name="Brambilla E.M."/>
            <person name="Rohde M."/>
            <person name="Spring S."/>
            <person name="Detter J.C."/>
            <person name="Woyke T."/>
            <person name="Bristow J."/>
            <person name="Eisen J.A."/>
            <person name="Markowitz V."/>
            <person name="Hugenholtz P."/>
            <person name="Kyrpides N.C."/>
            <person name="Klenk H.P."/>
        </authorList>
    </citation>
    <scope>NUCLEOTIDE SEQUENCE [LARGE SCALE GENOMIC DNA]</scope>
    <source>
        <strain evidence="2">ATCC BAA-1197 / DSM 17291 / Cas60314</strain>
    </source>
</reference>